<gene>
    <name evidence="1" type="ORF">GCM10022278_07160</name>
</gene>
<organism evidence="1 2">
    <name type="scientific">Allohahella marinimesophila</name>
    <dbReference type="NCBI Taxonomy" id="1054972"/>
    <lineage>
        <taxon>Bacteria</taxon>
        <taxon>Pseudomonadati</taxon>
        <taxon>Pseudomonadota</taxon>
        <taxon>Gammaproteobacteria</taxon>
        <taxon>Oceanospirillales</taxon>
        <taxon>Hahellaceae</taxon>
        <taxon>Allohahella</taxon>
    </lineage>
</organism>
<name>A0ABP7NP04_9GAMM</name>
<reference evidence="2" key="1">
    <citation type="journal article" date="2019" name="Int. J. Syst. Evol. Microbiol.">
        <title>The Global Catalogue of Microorganisms (GCM) 10K type strain sequencing project: providing services to taxonomists for standard genome sequencing and annotation.</title>
        <authorList>
            <consortium name="The Broad Institute Genomics Platform"/>
            <consortium name="The Broad Institute Genome Sequencing Center for Infectious Disease"/>
            <person name="Wu L."/>
            <person name="Ma J."/>
        </authorList>
    </citation>
    <scope>NUCLEOTIDE SEQUENCE [LARGE SCALE GENOMIC DNA]</scope>
    <source>
        <strain evidence="2">JCM 17555</strain>
    </source>
</reference>
<proteinExistence type="predicted"/>
<evidence type="ECO:0000313" key="2">
    <source>
        <dbReference type="Proteomes" id="UP001501337"/>
    </source>
</evidence>
<comment type="caution">
    <text evidence="1">The sequence shown here is derived from an EMBL/GenBank/DDBJ whole genome shotgun (WGS) entry which is preliminary data.</text>
</comment>
<evidence type="ECO:0008006" key="3">
    <source>
        <dbReference type="Google" id="ProtNLM"/>
    </source>
</evidence>
<dbReference type="RefSeq" id="WP_344803337.1">
    <property type="nucleotide sequence ID" value="NZ_BAABBO010000001.1"/>
</dbReference>
<protein>
    <recommendedName>
        <fullName evidence="3">Abortive infection Abi-like protein</fullName>
    </recommendedName>
</protein>
<sequence length="239" mass="26617">MSFTETTANTSPHWGFELRQATYDEACRVLENIRKAGKNEPVDQLAKEAGQAVTLLTEAGFQGYYHKPTEIVPLPAMAKKTADTGIRGIEKAISFVIAQFFKKRTASELAQLADYLETMLHHNYEAKSHHLVFPISDDLHKRAVVLIHKVQNDSHPRASLDVIVETLSELVTESIDAYYLQPTAMVSIGSLTRKTADMSVKGVGSGVRSLIDKLIRQLTDEQLTALSYYLESMIHDRAA</sequence>
<accession>A0ABP7NP04</accession>
<dbReference type="Proteomes" id="UP001501337">
    <property type="component" value="Unassembled WGS sequence"/>
</dbReference>
<keyword evidence="2" id="KW-1185">Reference proteome</keyword>
<evidence type="ECO:0000313" key="1">
    <source>
        <dbReference type="EMBL" id="GAA3950608.1"/>
    </source>
</evidence>
<dbReference type="EMBL" id="BAABBO010000001">
    <property type="protein sequence ID" value="GAA3950608.1"/>
    <property type="molecule type" value="Genomic_DNA"/>
</dbReference>